<keyword evidence="3 6" id="KW-1133">Transmembrane helix</keyword>
<evidence type="ECO:0000256" key="3">
    <source>
        <dbReference type="ARBA" id="ARBA00022989"/>
    </source>
</evidence>
<evidence type="ECO:0000256" key="2">
    <source>
        <dbReference type="ARBA" id="ARBA00022692"/>
    </source>
</evidence>
<accession>A0AAN6I5K2</accession>
<feature type="domain" description="DUF202" evidence="8">
    <location>
        <begin position="216"/>
        <end position="300"/>
    </location>
</feature>
<feature type="transmembrane region" description="Helical" evidence="6">
    <location>
        <begin position="278"/>
        <end position="299"/>
    </location>
</feature>
<protein>
    <recommendedName>
        <fullName evidence="8">DUF202 domain-containing protein</fullName>
    </recommendedName>
</protein>
<dbReference type="Proteomes" id="UP001196530">
    <property type="component" value="Unassembled WGS sequence"/>
</dbReference>
<evidence type="ECO:0000313" key="10">
    <source>
        <dbReference type="Proteomes" id="UP001196530"/>
    </source>
</evidence>
<keyword evidence="4 6" id="KW-0472">Membrane</keyword>
<dbReference type="GO" id="GO:0031505">
    <property type="term" value="P:fungal-type cell wall organization"/>
    <property type="evidence" value="ECO:0007669"/>
    <property type="project" value="InterPro"/>
</dbReference>
<dbReference type="EMBL" id="JAHLUX010000005">
    <property type="protein sequence ID" value="KAG7818820.1"/>
    <property type="molecule type" value="Genomic_DNA"/>
</dbReference>
<dbReference type="AlphaFoldDB" id="A0AAN6I5K2"/>
<evidence type="ECO:0000256" key="4">
    <source>
        <dbReference type="ARBA" id="ARBA00023136"/>
    </source>
</evidence>
<dbReference type="GeneID" id="66126739"/>
<feature type="transmembrane region" description="Helical" evidence="6">
    <location>
        <begin position="311"/>
        <end position="333"/>
    </location>
</feature>
<evidence type="ECO:0000256" key="7">
    <source>
        <dbReference type="SAM" id="SignalP"/>
    </source>
</evidence>
<sequence length="343" mass="35941">MRTSRLALLLTLALGVLADVTTTSSSSSSSTTTGVANAATTATTGTDTTSTENATTPTTTTPSTTSTTSTPTTTPTTTTGTTPTTTTTAATTPTTSSSSDTATSTTTPATTEATTSDTATITPTTSLTSETGTDTESTSSTSVSPTIVWVTITENNSVATVSTTYSQKFSSMYSTTATPSSGVVGLGSLTSKGTAQDPAPQFHLIVSTDNSGSSVRDHLANERGLLAYMRTALNYFTVSISAIQLFKRSIIEQLICATPDYDRLAKDQNFYETLVRPWTVIMSCLGLVFIVTNLGRFVVNSNHLTFYNRFGIDGTVLPLVFLVMIGLDVYLIYKIASLDFSAQ</sequence>
<evidence type="ECO:0000256" key="6">
    <source>
        <dbReference type="SAM" id="Phobius"/>
    </source>
</evidence>
<gene>
    <name evidence="9" type="ORF">KL928_002688</name>
</gene>
<proteinExistence type="predicted"/>
<reference evidence="9" key="1">
    <citation type="journal article" date="2021" name="G3 (Bethesda)">
        <title>Genomic diversity, chromosomal rearrangements, and interspecies hybridization in the ogataea polymorpha species complex.</title>
        <authorList>
            <person name="Hanson S.J."/>
            <person name="Cinneide E.O."/>
            <person name="Salzberg L.I."/>
            <person name="Wolfe K.H."/>
            <person name="McGowan J."/>
            <person name="Fitzpatrick D.A."/>
            <person name="Matlin K."/>
        </authorList>
    </citation>
    <scope>NUCLEOTIDE SEQUENCE</scope>
    <source>
        <strain evidence="9">61-244</strain>
    </source>
</reference>
<evidence type="ECO:0000256" key="5">
    <source>
        <dbReference type="SAM" id="MobiDB-lite"/>
    </source>
</evidence>
<feature type="region of interest" description="Disordered" evidence="5">
    <location>
        <begin position="21"/>
        <end position="143"/>
    </location>
</feature>
<dbReference type="InterPro" id="IPR031452">
    <property type="entry name" value="Kre1"/>
</dbReference>
<organism evidence="9 10">
    <name type="scientific">Pichia angusta</name>
    <name type="common">Yeast</name>
    <name type="synonym">Hansenula polymorpha</name>
    <dbReference type="NCBI Taxonomy" id="870730"/>
    <lineage>
        <taxon>Eukaryota</taxon>
        <taxon>Fungi</taxon>
        <taxon>Dikarya</taxon>
        <taxon>Ascomycota</taxon>
        <taxon>Saccharomycotina</taxon>
        <taxon>Pichiomycetes</taxon>
        <taxon>Pichiales</taxon>
        <taxon>Pichiaceae</taxon>
        <taxon>Ogataea</taxon>
    </lineage>
</organism>
<dbReference type="RefSeq" id="XP_043059842.1">
    <property type="nucleotide sequence ID" value="XM_043203191.1"/>
</dbReference>
<keyword evidence="7" id="KW-0732">Signal</keyword>
<evidence type="ECO:0000256" key="1">
    <source>
        <dbReference type="ARBA" id="ARBA00004127"/>
    </source>
</evidence>
<dbReference type="GO" id="GO:0012505">
    <property type="term" value="C:endomembrane system"/>
    <property type="evidence" value="ECO:0007669"/>
    <property type="project" value="UniProtKB-SubCell"/>
</dbReference>
<dbReference type="InterPro" id="IPR003807">
    <property type="entry name" value="DUF202"/>
</dbReference>
<comment type="caution">
    <text evidence="9">The sequence shown here is derived from an EMBL/GenBank/DDBJ whole genome shotgun (WGS) entry which is preliminary data.</text>
</comment>
<dbReference type="Pfam" id="PF02656">
    <property type="entry name" value="DUF202"/>
    <property type="match status" value="1"/>
</dbReference>
<keyword evidence="2 6" id="KW-0812">Transmembrane</keyword>
<evidence type="ECO:0000259" key="8">
    <source>
        <dbReference type="Pfam" id="PF02656"/>
    </source>
</evidence>
<name>A0AAN6I5K2_PICAN</name>
<feature type="signal peptide" evidence="7">
    <location>
        <begin position="1"/>
        <end position="18"/>
    </location>
</feature>
<evidence type="ECO:0000313" key="9">
    <source>
        <dbReference type="EMBL" id="KAG7818820.1"/>
    </source>
</evidence>
<feature type="chain" id="PRO_5043014910" description="DUF202 domain-containing protein" evidence="7">
    <location>
        <begin position="19"/>
        <end position="343"/>
    </location>
</feature>
<comment type="subcellular location">
    <subcellularLocation>
        <location evidence="1">Endomembrane system</location>
        <topology evidence="1">Multi-pass membrane protein</topology>
    </subcellularLocation>
</comment>
<dbReference type="Pfam" id="PF17056">
    <property type="entry name" value="KRE1"/>
    <property type="match status" value="1"/>
</dbReference>